<reference evidence="2 3" key="1">
    <citation type="submission" date="2018-04" db="EMBL/GenBank/DDBJ databases">
        <title>Pedobacter chongqingensis sp. nov., isolated from a rottenly hemp rope.</title>
        <authorList>
            <person name="Cai Y."/>
        </authorList>
    </citation>
    <scope>NUCLEOTIDE SEQUENCE [LARGE SCALE GENOMIC DNA]</scope>
    <source>
        <strain evidence="2 3">FJ4-8</strain>
    </source>
</reference>
<evidence type="ECO:0000256" key="1">
    <source>
        <dbReference type="SAM" id="MobiDB-lite"/>
    </source>
</evidence>
<keyword evidence="3" id="KW-1185">Reference proteome</keyword>
<evidence type="ECO:0000313" key="2">
    <source>
        <dbReference type="EMBL" id="PWG80694.1"/>
    </source>
</evidence>
<sequence>MKFSLSVQNRRKARGRACLRK</sequence>
<proteinExistence type="predicted"/>
<dbReference type="EMBL" id="QEAS01000008">
    <property type="protein sequence ID" value="PWG80694.1"/>
    <property type="molecule type" value="Genomic_DNA"/>
</dbReference>
<accession>A0A2U2PHG0</accession>
<dbReference type="AlphaFoldDB" id="A0A2U2PHG0"/>
<feature type="region of interest" description="Disordered" evidence="1">
    <location>
        <begin position="1"/>
        <end position="21"/>
    </location>
</feature>
<name>A0A2U2PHG0_9SPHI</name>
<evidence type="ECO:0000313" key="3">
    <source>
        <dbReference type="Proteomes" id="UP000245647"/>
    </source>
</evidence>
<comment type="caution">
    <text evidence="2">The sequence shown here is derived from an EMBL/GenBank/DDBJ whole genome shotgun (WGS) entry which is preliminary data.</text>
</comment>
<dbReference type="Proteomes" id="UP000245647">
    <property type="component" value="Unassembled WGS sequence"/>
</dbReference>
<protein>
    <submittedName>
        <fullName evidence="2">Uncharacterized protein</fullName>
    </submittedName>
</protein>
<feature type="compositionally biased region" description="Basic residues" evidence="1">
    <location>
        <begin position="9"/>
        <end position="21"/>
    </location>
</feature>
<organism evidence="2 3">
    <name type="scientific">Pararcticibacter amylolyticus</name>
    <dbReference type="NCBI Taxonomy" id="2173175"/>
    <lineage>
        <taxon>Bacteria</taxon>
        <taxon>Pseudomonadati</taxon>
        <taxon>Bacteroidota</taxon>
        <taxon>Sphingobacteriia</taxon>
        <taxon>Sphingobacteriales</taxon>
        <taxon>Sphingobacteriaceae</taxon>
        <taxon>Pararcticibacter</taxon>
    </lineage>
</organism>
<gene>
    <name evidence="2" type="ORF">DDR33_11595</name>
</gene>